<feature type="transmembrane region" description="Helical" evidence="1">
    <location>
        <begin position="83"/>
        <end position="106"/>
    </location>
</feature>
<feature type="transmembrane region" description="Helical" evidence="1">
    <location>
        <begin position="56"/>
        <end position="76"/>
    </location>
</feature>
<dbReference type="AlphaFoldDB" id="A0A177ZTW8"/>
<feature type="transmembrane region" description="Helical" evidence="1">
    <location>
        <begin position="6"/>
        <end position="26"/>
    </location>
</feature>
<evidence type="ECO:0000256" key="1">
    <source>
        <dbReference type="SAM" id="Phobius"/>
    </source>
</evidence>
<dbReference type="RefSeq" id="WP_064468049.1">
    <property type="nucleotide sequence ID" value="NZ_LDJR01000045.1"/>
</dbReference>
<comment type="caution">
    <text evidence="2">The sequence shown here is derived from an EMBL/GenBank/DDBJ whole genome shotgun (WGS) entry which is preliminary data.</text>
</comment>
<dbReference type="STRING" id="217031.ABB05_10235"/>
<protein>
    <submittedName>
        <fullName evidence="2">Uncharacterized protein</fullName>
    </submittedName>
</protein>
<dbReference type="PATRIC" id="fig|217031.6.peg.2176"/>
<proteinExistence type="predicted"/>
<keyword evidence="3" id="KW-1185">Reference proteome</keyword>
<organism evidence="2 3">
    <name type="scientific">Lederbergia galactosidilytica</name>
    <dbReference type="NCBI Taxonomy" id="217031"/>
    <lineage>
        <taxon>Bacteria</taxon>
        <taxon>Bacillati</taxon>
        <taxon>Bacillota</taxon>
        <taxon>Bacilli</taxon>
        <taxon>Bacillales</taxon>
        <taxon>Bacillaceae</taxon>
        <taxon>Lederbergia</taxon>
    </lineage>
</organism>
<evidence type="ECO:0000313" key="3">
    <source>
        <dbReference type="Proteomes" id="UP000077881"/>
    </source>
</evidence>
<feature type="transmembrane region" description="Helical" evidence="1">
    <location>
        <begin position="126"/>
        <end position="145"/>
    </location>
</feature>
<reference evidence="2 3" key="1">
    <citation type="submission" date="2015-05" db="EMBL/GenBank/DDBJ databases">
        <title>Comparison of genome.</title>
        <authorList>
            <person name="Zheng Z."/>
            <person name="Sun M."/>
        </authorList>
    </citation>
    <scope>NUCLEOTIDE SEQUENCE [LARGE SCALE GENOMIC DNA]</scope>
    <source>
        <strain evidence="2 3">G25-74</strain>
    </source>
</reference>
<accession>A0A177ZTW8</accession>
<feature type="transmembrane region" description="Helical" evidence="1">
    <location>
        <begin position="198"/>
        <end position="215"/>
    </location>
</feature>
<keyword evidence="1" id="KW-0812">Transmembrane</keyword>
<sequence length="421" mass="48568">MDIIITLVLSFFEWLCLFLFPIMILGYSFKGSYKAMALIAGMMSIFSLLLHHSPLLIPYIIILQILSALLLVRCFFANKMLEAFVITSIGYGFYIFIQMIIIEFLVRAFSWKYFNFLSDNFNKTSTQLMTIIFLIFTCLLVKQSTYQLNEVRSMIKGPRMNKKHRILISLISVSTVAFICSTAYILLSEDTAYKELSILLVMGIGFITLTFYLFLHIQFQKQQILEAKTLFLDQEKQIIDQIGYLREEENRHFQAVAKLIEREAYELIPDYIKTNQLDASLSKIPIMSSLTSQLDELLHVFLTNKSKLGQFFGVSIKVSISGEGHQETSISLQQIVCISKLMDDCIFMLFQAPDVQEKTIYFHIDVTEESIEYTISSPFYIKEKVHENLKSYDALLHLKHLGASIQSDFQPIHLSIRSPIL</sequence>
<dbReference type="OrthoDB" id="2853309at2"/>
<dbReference type="Proteomes" id="UP000077881">
    <property type="component" value="Unassembled WGS sequence"/>
</dbReference>
<dbReference type="EMBL" id="LDJR01000045">
    <property type="protein sequence ID" value="OAK71352.1"/>
    <property type="molecule type" value="Genomic_DNA"/>
</dbReference>
<keyword evidence="1" id="KW-0472">Membrane</keyword>
<feature type="transmembrane region" description="Helical" evidence="1">
    <location>
        <begin position="166"/>
        <end position="186"/>
    </location>
</feature>
<evidence type="ECO:0000313" key="2">
    <source>
        <dbReference type="EMBL" id="OAK71352.1"/>
    </source>
</evidence>
<name>A0A177ZTW8_9BACI</name>
<keyword evidence="1" id="KW-1133">Transmembrane helix</keyword>
<gene>
    <name evidence="2" type="ORF">ABB05_10235</name>
</gene>